<keyword evidence="2" id="KW-0808">Transferase</keyword>
<dbReference type="STRING" id="1291742.LOOC260_112180"/>
<dbReference type="InterPro" id="IPR013528">
    <property type="entry name" value="HMG_CoA_synth_N"/>
</dbReference>
<dbReference type="SUPFAM" id="SSF53901">
    <property type="entry name" value="Thiolase-like"/>
    <property type="match status" value="2"/>
</dbReference>
<feature type="domain" description="Hydroxymethylglutaryl-coenzyme A synthase N-terminal" evidence="5">
    <location>
        <begin position="2"/>
        <end position="164"/>
    </location>
</feature>
<evidence type="ECO:0000256" key="2">
    <source>
        <dbReference type="ARBA" id="ARBA00022679"/>
    </source>
</evidence>
<name>A0A0A1GU22_9LACO</name>
<evidence type="ECO:0000256" key="4">
    <source>
        <dbReference type="PIRSR" id="PIRSR611554-2"/>
    </source>
</evidence>
<feature type="binding site" evidence="4">
    <location>
        <position position="143"/>
    </location>
    <ligand>
        <name>(3S)-3-hydroxy-3-methylglutaryl-CoA</name>
        <dbReference type="ChEBI" id="CHEBI:43074"/>
    </ligand>
</feature>
<proteinExistence type="inferred from homology"/>
<dbReference type="KEGG" id="lho:LOOC260_112180"/>
<protein>
    <submittedName>
        <fullName evidence="7">Hydroxymethylglutaryl-CoA synthase</fullName>
    </submittedName>
</protein>
<dbReference type="Pfam" id="PF08540">
    <property type="entry name" value="HMG_CoA_synt_C"/>
    <property type="match status" value="2"/>
</dbReference>
<feature type="domain" description="Hydroxymethylglutaryl-coenzyme A synthase C-terminal" evidence="6">
    <location>
        <begin position="262"/>
        <end position="353"/>
    </location>
</feature>
<reference evidence="7 8" key="1">
    <citation type="submission" date="2014-11" db="EMBL/GenBank/DDBJ databases">
        <title>Complete genome sequence and analysis of Lactobacillus hokkaidonensis LOOC260T.</title>
        <authorList>
            <person name="Tanizawa Y."/>
            <person name="Tohno M."/>
            <person name="Kaminuma E."/>
            <person name="Nakamura Y."/>
            <person name="Arita M."/>
        </authorList>
    </citation>
    <scope>NUCLEOTIDE SEQUENCE [LARGE SCALE GENOMIC DNA]</scope>
    <source>
        <strain evidence="7 8">LOOC260</strain>
    </source>
</reference>
<dbReference type="Pfam" id="PF01154">
    <property type="entry name" value="HMG_CoA_synt_N"/>
    <property type="match status" value="1"/>
</dbReference>
<dbReference type="HOGENOM" id="CLU_008065_3_2_9"/>
<dbReference type="InterPro" id="IPR016039">
    <property type="entry name" value="Thiolase-like"/>
</dbReference>
<dbReference type="PANTHER" id="PTHR43323:SF2">
    <property type="entry name" value="HYDROXYMETHYLGLUTARYL-COA SYNTHASE"/>
    <property type="match status" value="1"/>
</dbReference>
<comment type="similarity">
    <text evidence="1">Belongs to the thiolase-like superfamily. HMG-CoA synthase family.</text>
</comment>
<dbReference type="InterPro" id="IPR013746">
    <property type="entry name" value="HMG_CoA_synt_C_dom"/>
</dbReference>
<gene>
    <name evidence="7" type="ORF">LOOC260_112180</name>
</gene>
<dbReference type="PANTHER" id="PTHR43323">
    <property type="entry name" value="3-HYDROXY-3-METHYLGLUTARYL COENZYME A SYNTHASE"/>
    <property type="match status" value="1"/>
</dbReference>
<evidence type="ECO:0000313" key="7">
    <source>
        <dbReference type="EMBL" id="BAP85757.1"/>
    </source>
</evidence>
<dbReference type="Gene3D" id="3.40.47.10">
    <property type="match status" value="2"/>
</dbReference>
<dbReference type="RefSeq" id="WP_041093644.1">
    <property type="nucleotide sequence ID" value="NZ_AP014680.1"/>
</dbReference>
<accession>A0A0A1GU22</accession>
<dbReference type="GO" id="GO:0006084">
    <property type="term" value="P:acetyl-CoA metabolic process"/>
    <property type="evidence" value="ECO:0007669"/>
    <property type="project" value="InterPro"/>
</dbReference>
<evidence type="ECO:0000256" key="1">
    <source>
        <dbReference type="ARBA" id="ARBA00007061"/>
    </source>
</evidence>
<dbReference type="GO" id="GO:0004421">
    <property type="term" value="F:hydroxymethylglutaryl-CoA synthase activity"/>
    <property type="evidence" value="ECO:0007669"/>
    <property type="project" value="InterPro"/>
</dbReference>
<dbReference type="EMBL" id="AP014680">
    <property type="protein sequence ID" value="BAP85757.1"/>
    <property type="molecule type" value="Genomic_DNA"/>
</dbReference>
<evidence type="ECO:0000259" key="5">
    <source>
        <dbReference type="Pfam" id="PF01154"/>
    </source>
</evidence>
<dbReference type="CDD" id="cd00827">
    <property type="entry name" value="init_cond_enzymes"/>
    <property type="match status" value="1"/>
</dbReference>
<dbReference type="InterPro" id="IPR011554">
    <property type="entry name" value="HMG_CoA_synthase_prok"/>
</dbReference>
<evidence type="ECO:0000313" key="8">
    <source>
        <dbReference type="Proteomes" id="UP000031620"/>
    </source>
</evidence>
<feature type="active site" description="Proton donor/acceptor" evidence="3">
    <location>
        <position position="79"/>
    </location>
</feature>
<evidence type="ECO:0000259" key="6">
    <source>
        <dbReference type="Pfam" id="PF08540"/>
    </source>
</evidence>
<feature type="binding site" evidence="4">
    <location>
        <position position="242"/>
    </location>
    <ligand>
        <name>(3S)-3-hydroxy-3-methylglutaryl-CoA</name>
        <dbReference type="ChEBI" id="CHEBI:43074"/>
    </ligand>
</feature>
<dbReference type="AlphaFoldDB" id="A0A0A1GU22"/>
<feature type="active site" description="Proton donor/acceptor" evidence="3">
    <location>
        <position position="233"/>
    </location>
</feature>
<sequence>MKIGIDKLGFYTTPYYLDLTDLAQARNVDPNKYLIGIGQSKQAVIPPTQDIVTMGASAAEQILSAEDRNQLSTVIVATESGIDNSKAAAIYVKHLLQLNDFVRTVEMKEACYAGTAAVQAARGLVSLHPDEKVLVIAADVARYGLNTSGEVTQGGGAVAILISAEPHLLAIEDPSISYSQDIMDFWRPLYASEALVDGKYSTNVYIDFFKATWQRYQEKTGRTLDDFAAIAFHLPFTKMGTKALAAVLQDRDDETATRLRSNLTQSQKLNREVGNLYTGSLYLSLISLLTHADFEAEQRIGLFSYGSGAEGEFYAGILQPNYRQYVYGDAIETILADRTKLTVTAYEKMFNEQLGFTKKDTQLDVASDPSKYALAGIKDQQRIYQLKNN</sequence>
<feature type="binding site" evidence="4">
    <location>
        <position position="275"/>
    </location>
    <ligand>
        <name>(3S)-3-hydroxy-3-methylglutaryl-CoA</name>
        <dbReference type="ChEBI" id="CHEBI:43074"/>
    </ligand>
</feature>
<feature type="active site" description="Acyl-thioester intermediate" evidence="3">
    <location>
        <position position="111"/>
    </location>
</feature>
<dbReference type="Proteomes" id="UP000031620">
    <property type="component" value="Chromosome"/>
</dbReference>
<feature type="domain" description="Hydroxymethylglutaryl-coenzyme A synthase C-terminal" evidence="6">
    <location>
        <begin position="177"/>
        <end position="249"/>
    </location>
</feature>
<feature type="binding site" evidence="4">
    <location>
        <position position="29"/>
    </location>
    <ligand>
        <name>(3S)-3-hydroxy-3-methylglutaryl-CoA</name>
        <dbReference type="ChEBI" id="CHEBI:43074"/>
    </ligand>
</feature>
<organism evidence="7 8">
    <name type="scientific">Paucilactobacillus hokkaidonensis JCM 18461</name>
    <dbReference type="NCBI Taxonomy" id="1291742"/>
    <lineage>
        <taxon>Bacteria</taxon>
        <taxon>Bacillati</taxon>
        <taxon>Bacillota</taxon>
        <taxon>Bacilli</taxon>
        <taxon>Lactobacillales</taxon>
        <taxon>Lactobacillaceae</taxon>
        <taxon>Paucilactobacillus</taxon>
    </lineage>
</organism>
<evidence type="ECO:0000256" key="3">
    <source>
        <dbReference type="PIRSR" id="PIRSR611554-1"/>
    </source>
</evidence>
<dbReference type="NCBIfam" id="TIGR01835">
    <property type="entry name" value="HMG-CoA-S_prok"/>
    <property type="match status" value="1"/>
</dbReference>